<dbReference type="CDD" id="cd03224">
    <property type="entry name" value="ABC_TM1139_LivF_branched"/>
    <property type="match status" value="1"/>
</dbReference>
<dbReference type="GO" id="GO:0015807">
    <property type="term" value="P:L-amino acid transport"/>
    <property type="evidence" value="ECO:0007669"/>
    <property type="project" value="TreeGrafter"/>
</dbReference>
<evidence type="ECO:0000256" key="5">
    <source>
        <dbReference type="ARBA" id="ARBA00022970"/>
    </source>
</evidence>
<keyword evidence="2" id="KW-0813">Transport</keyword>
<gene>
    <name evidence="7" type="ORF">DFR58_11770</name>
</gene>
<accession>A0A369AVV4</accession>
<dbReference type="InterPro" id="IPR052156">
    <property type="entry name" value="BCAA_Transport_ATP-bd_LivF"/>
</dbReference>
<dbReference type="PANTHER" id="PTHR43820">
    <property type="entry name" value="HIGH-AFFINITY BRANCHED-CHAIN AMINO ACID TRANSPORT ATP-BINDING PROTEIN LIVF"/>
    <property type="match status" value="1"/>
</dbReference>
<dbReference type="Proteomes" id="UP000253034">
    <property type="component" value="Unassembled WGS sequence"/>
</dbReference>
<keyword evidence="4 7" id="KW-0067">ATP-binding</keyword>
<proteinExistence type="inferred from homology"/>
<dbReference type="AlphaFoldDB" id="A0A369AVV4"/>
<name>A0A369AVV4_9FIRM</name>
<keyword evidence="5" id="KW-0029">Amino-acid transport</keyword>
<sequence>MDGEVSEVLSVESMSASYGDSSVIRDISIKSGKGQVVCILGRNGVGKTTLLKGIMGLVKTPSGSISLDSTELWRLPTYKRASLGIGYVPQGRDIFPQLTVYENLLLGLERNKNRGGIDEEIYELFPVLKAMLKRKGGDLSGGQQQQLAIARALASRPGLLLLDEPTEGIQPSIIQEIGRVIKKLKSRQSMAMVIVEQYLDFVLEVSDYFYVMDKGAVVMEGETQDADPHKIQQKIAI</sequence>
<dbReference type="InterPro" id="IPR003439">
    <property type="entry name" value="ABC_transporter-like_ATP-bd"/>
</dbReference>
<dbReference type="EMBL" id="QPJT01000017">
    <property type="protein sequence ID" value="RCX13530.1"/>
    <property type="molecule type" value="Genomic_DNA"/>
</dbReference>
<dbReference type="PROSITE" id="PS50893">
    <property type="entry name" value="ABC_TRANSPORTER_2"/>
    <property type="match status" value="1"/>
</dbReference>
<evidence type="ECO:0000313" key="7">
    <source>
        <dbReference type="EMBL" id="RCX13530.1"/>
    </source>
</evidence>
<dbReference type="SMART" id="SM00382">
    <property type="entry name" value="AAA"/>
    <property type="match status" value="1"/>
</dbReference>
<dbReference type="PANTHER" id="PTHR43820:SF5">
    <property type="entry name" value="HIGH-AFFINITY BRANCHED-CHAIN AMINO ACID TRANSPORT ATP-BINDING PROTEIN"/>
    <property type="match status" value="1"/>
</dbReference>
<evidence type="ECO:0000256" key="3">
    <source>
        <dbReference type="ARBA" id="ARBA00022741"/>
    </source>
</evidence>
<evidence type="ECO:0000256" key="4">
    <source>
        <dbReference type="ARBA" id="ARBA00022840"/>
    </source>
</evidence>
<organism evidence="7 8">
    <name type="scientific">Anaerobacterium chartisolvens</name>
    <dbReference type="NCBI Taxonomy" id="1297424"/>
    <lineage>
        <taxon>Bacteria</taxon>
        <taxon>Bacillati</taxon>
        <taxon>Bacillota</taxon>
        <taxon>Clostridia</taxon>
        <taxon>Eubacteriales</taxon>
        <taxon>Oscillospiraceae</taxon>
        <taxon>Anaerobacterium</taxon>
    </lineage>
</organism>
<keyword evidence="3" id="KW-0547">Nucleotide-binding</keyword>
<dbReference type="GO" id="GO:0016887">
    <property type="term" value="F:ATP hydrolysis activity"/>
    <property type="evidence" value="ECO:0007669"/>
    <property type="project" value="InterPro"/>
</dbReference>
<protein>
    <submittedName>
        <fullName evidence="7">Urea ABC transporter ATP-binding protein</fullName>
    </submittedName>
</protein>
<dbReference type="SUPFAM" id="SSF52540">
    <property type="entry name" value="P-loop containing nucleoside triphosphate hydrolases"/>
    <property type="match status" value="1"/>
</dbReference>
<dbReference type="NCBIfam" id="TIGR03410">
    <property type="entry name" value="urea_trans_UrtE"/>
    <property type="match status" value="1"/>
</dbReference>
<reference evidence="7 8" key="1">
    <citation type="submission" date="2018-07" db="EMBL/GenBank/DDBJ databases">
        <title>Genomic Encyclopedia of Type Strains, Phase IV (KMG-IV): sequencing the most valuable type-strain genomes for metagenomic binning, comparative biology and taxonomic classification.</title>
        <authorList>
            <person name="Goeker M."/>
        </authorList>
    </citation>
    <scope>NUCLEOTIDE SEQUENCE [LARGE SCALE GENOMIC DNA]</scope>
    <source>
        <strain evidence="7 8">DSM 27016</strain>
    </source>
</reference>
<feature type="domain" description="ABC transporter" evidence="6">
    <location>
        <begin position="9"/>
        <end position="237"/>
    </location>
</feature>
<dbReference type="InterPro" id="IPR017780">
    <property type="entry name" value="ABC_transptr_urea_ATP-bd_UrtE"/>
</dbReference>
<dbReference type="GO" id="GO:0005524">
    <property type="term" value="F:ATP binding"/>
    <property type="evidence" value="ECO:0007669"/>
    <property type="project" value="UniProtKB-KW"/>
</dbReference>
<dbReference type="InterPro" id="IPR027417">
    <property type="entry name" value="P-loop_NTPase"/>
</dbReference>
<evidence type="ECO:0000256" key="1">
    <source>
        <dbReference type="ARBA" id="ARBA00005417"/>
    </source>
</evidence>
<evidence type="ECO:0000259" key="6">
    <source>
        <dbReference type="PROSITE" id="PS50893"/>
    </source>
</evidence>
<comment type="similarity">
    <text evidence="1">Belongs to the ABC transporter superfamily.</text>
</comment>
<comment type="caution">
    <text evidence="7">The sequence shown here is derived from an EMBL/GenBank/DDBJ whole genome shotgun (WGS) entry which is preliminary data.</text>
</comment>
<dbReference type="InterPro" id="IPR003593">
    <property type="entry name" value="AAA+_ATPase"/>
</dbReference>
<evidence type="ECO:0000313" key="8">
    <source>
        <dbReference type="Proteomes" id="UP000253034"/>
    </source>
</evidence>
<keyword evidence="8" id="KW-1185">Reference proteome</keyword>
<evidence type="ECO:0000256" key="2">
    <source>
        <dbReference type="ARBA" id="ARBA00022448"/>
    </source>
</evidence>
<dbReference type="Gene3D" id="3.40.50.300">
    <property type="entry name" value="P-loop containing nucleotide triphosphate hydrolases"/>
    <property type="match status" value="1"/>
</dbReference>
<dbReference type="Pfam" id="PF00005">
    <property type="entry name" value="ABC_tran"/>
    <property type="match status" value="1"/>
</dbReference>
<dbReference type="GO" id="GO:0015658">
    <property type="term" value="F:branched-chain amino acid transmembrane transporter activity"/>
    <property type="evidence" value="ECO:0007669"/>
    <property type="project" value="TreeGrafter"/>
</dbReference>